<evidence type="ECO:0000313" key="3">
    <source>
        <dbReference type="Proteomes" id="UP000239872"/>
    </source>
</evidence>
<proteinExistence type="predicted"/>
<dbReference type="InterPro" id="IPR000595">
    <property type="entry name" value="cNMP-bd_dom"/>
</dbReference>
<dbReference type="RefSeq" id="WP_105039592.1">
    <property type="nucleotide sequence ID" value="NZ_PPSL01000003.1"/>
</dbReference>
<feature type="domain" description="Cyclic nucleotide-binding" evidence="1">
    <location>
        <begin position="33"/>
        <end position="119"/>
    </location>
</feature>
<dbReference type="SUPFAM" id="SSF51206">
    <property type="entry name" value="cAMP-binding domain-like"/>
    <property type="match status" value="1"/>
</dbReference>
<dbReference type="CDD" id="cd00038">
    <property type="entry name" value="CAP_ED"/>
    <property type="match status" value="1"/>
</dbReference>
<comment type="caution">
    <text evidence="2">The sequence shown here is derived from an EMBL/GenBank/DDBJ whole genome shotgun (WGS) entry which is preliminary data.</text>
</comment>
<name>A0A2S7SWA0_9BACT</name>
<dbReference type="OrthoDB" id="663011at2"/>
<dbReference type="InterPro" id="IPR018490">
    <property type="entry name" value="cNMP-bd_dom_sf"/>
</dbReference>
<dbReference type="AlphaFoldDB" id="A0A2S7SWA0"/>
<sequence length="195" mass="22461">MSTPENTLRAQIEKLVPLSDADWDLLLPHLELRMVKKNTLFAEEGKMGKEVGMILEGCMRHYYTRDGEERSTYFYFENALVGPYLSCITGQPSQISIDALADTQLIVFPYKRLAELFDANKTWERFGRKLAEWALIGVEERMVGLLTLSPEERYNQLLAGNKQKIIERIPQHLIANYLGITPVSLSRIRNRITKK</sequence>
<dbReference type="InterPro" id="IPR014710">
    <property type="entry name" value="RmlC-like_jellyroll"/>
</dbReference>
<dbReference type="Gene3D" id="2.60.120.10">
    <property type="entry name" value="Jelly Rolls"/>
    <property type="match status" value="1"/>
</dbReference>
<protein>
    <submittedName>
        <fullName evidence="2">Crp/Fnr family transcriptional regulator</fullName>
    </submittedName>
</protein>
<keyword evidence="3" id="KW-1185">Reference proteome</keyword>
<dbReference type="Pfam" id="PF00027">
    <property type="entry name" value="cNMP_binding"/>
    <property type="match status" value="1"/>
</dbReference>
<dbReference type="EMBL" id="PPSL01000003">
    <property type="protein sequence ID" value="PQJ10865.1"/>
    <property type="molecule type" value="Genomic_DNA"/>
</dbReference>
<reference evidence="2 3" key="1">
    <citation type="submission" date="2018-01" db="EMBL/GenBank/DDBJ databases">
        <title>A novel member of the phylum Bacteroidetes isolated from glacier ice.</title>
        <authorList>
            <person name="Liu Q."/>
            <person name="Xin Y.-H."/>
        </authorList>
    </citation>
    <scope>NUCLEOTIDE SEQUENCE [LARGE SCALE GENOMIC DNA]</scope>
    <source>
        <strain evidence="2 3">RB1R16</strain>
    </source>
</reference>
<dbReference type="Proteomes" id="UP000239872">
    <property type="component" value="Unassembled WGS sequence"/>
</dbReference>
<gene>
    <name evidence="2" type="ORF">CJD36_012910</name>
</gene>
<accession>A0A2S7SWA0</accession>
<organism evidence="2 3">
    <name type="scientific">Flavipsychrobacter stenotrophus</name>
    <dbReference type="NCBI Taxonomy" id="2077091"/>
    <lineage>
        <taxon>Bacteria</taxon>
        <taxon>Pseudomonadati</taxon>
        <taxon>Bacteroidota</taxon>
        <taxon>Chitinophagia</taxon>
        <taxon>Chitinophagales</taxon>
        <taxon>Chitinophagaceae</taxon>
        <taxon>Flavipsychrobacter</taxon>
    </lineage>
</organism>
<evidence type="ECO:0000313" key="2">
    <source>
        <dbReference type="EMBL" id="PQJ10865.1"/>
    </source>
</evidence>
<evidence type="ECO:0000259" key="1">
    <source>
        <dbReference type="Pfam" id="PF00027"/>
    </source>
</evidence>